<feature type="transmembrane region" description="Helical" evidence="4">
    <location>
        <begin position="183"/>
        <end position="204"/>
    </location>
</feature>
<keyword evidence="7" id="KW-1185">Reference proteome</keyword>
<name>A0ABW9QXD3_9ACTN</name>
<feature type="transmembrane region" description="Helical" evidence="4">
    <location>
        <begin position="497"/>
        <end position="518"/>
    </location>
</feature>
<reference evidence="6 7" key="1">
    <citation type="submission" date="2019-11" db="EMBL/GenBank/DDBJ databases">
        <title>Acidiferrimicrobium australis gen. nov., sp. nov., an acidophilic and obligately heterotrophic, member of the Actinobacteria that catalyses dissimilatory oxido- reduction of iron isolated from metal-rich acidic water in Chile.</title>
        <authorList>
            <person name="Gonzalez D."/>
            <person name="Huber K."/>
            <person name="Hedrich S."/>
            <person name="Rojas-Villalobos C."/>
            <person name="Quatrini R."/>
            <person name="Dinamarca M.A."/>
            <person name="Schwarz A."/>
            <person name="Canales C."/>
            <person name="Nancucheo I."/>
        </authorList>
    </citation>
    <scope>NUCLEOTIDE SEQUENCE [LARGE SCALE GENOMIC DNA]</scope>
    <source>
        <strain evidence="6 7">USS-CCA1</strain>
    </source>
</reference>
<evidence type="ECO:0000256" key="1">
    <source>
        <dbReference type="ARBA" id="ARBA00004236"/>
    </source>
</evidence>
<comment type="subcellular location">
    <subcellularLocation>
        <location evidence="1">Cell membrane</location>
    </subcellularLocation>
</comment>
<feature type="domain" description="4Fe-4S ferredoxin-type" evidence="5">
    <location>
        <begin position="263"/>
        <end position="293"/>
    </location>
</feature>
<feature type="transmembrane region" description="Helical" evidence="4">
    <location>
        <begin position="394"/>
        <end position="415"/>
    </location>
</feature>
<feature type="transmembrane region" description="Helical" evidence="4">
    <location>
        <begin position="99"/>
        <end position="130"/>
    </location>
</feature>
<keyword evidence="4" id="KW-1133">Transmembrane helix</keyword>
<protein>
    <submittedName>
        <fullName evidence="6">4Fe-4S binding protein</fullName>
    </submittedName>
</protein>
<feature type="transmembrane region" description="Helical" evidence="4">
    <location>
        <begin position="151"/>
        <end position="171"/>
    </location>
</feature>
<feature type="transmembrane region" description="Helical" evidence="4">
    <location>
        <begin position="455"/>
        <end position="476"/>
    </location>
</feature>
<keyword evidence="2" id="KW-1003">Cell membrane</keyword>
<dbReference type="PANTHER" id="PTHR30224">
    <property type="entry name" value="ELECTRON TRANSPORT PROTEIN"/>
    <property type="match status" value="1"/>
</dbReference>
<dbReference type="InterPro" id="IPR017896">
    <property type="entry name" value="4Fe4S_Fe-S-bd"/>
</dbReference>
<dbReference type="PANTHER" id="PTHR30224:SF4">
    <property type="entry name" value="ELECTRON TRANSPORT PROTEIN YCCM-RELATED"/>
    <property type="match status" value="1"/>
</dbReference>
<organism evidence="6 7">
    <name type="scientific">Acidiferrimicrobium australe</name>
    <dbReference type="NCBI Taxonomy" id="2664430"/>
    <lineage>
        <taxon>Bacteria</taxon>
        <taxon>Bacillati</taxon>
        <taxon>Actinomycetota</taxon>
        <taxon>Acidimicrobiia</taxon>
        <taxon>Acidimicrobiales</taxon>
        <taxon>Acidimicrobiaceae</taxon>
        <taxon>Acidiferrimicrobium</taxon>
    </lineage>
</organism>
<evidence type="ECO:0000313" key="6">
    <source>
        <dbReference type="EMBL" id="MST34500.1"/>
    </source>
</evidence>
<evidence type="ECO:0000313" key="7">
    <source>
        <dbReference type="Proteomes" id="UP000437736"/>
    </source>
</evidence>
<evidence type="ECO:0000256" key="3">
    <source>
        <dbReference type="ARBA" id="ARBA00023136"/>
    </source>
</evidence>
<evidence type="ECO:0000259" key="5">
    <source>
        <dbReference type="PROSITE" id="PS51379"/>
    </source>
</evidence>
<feature type="transmembrane region" description="Helical" evidence="4">
    <location>
        <begin position="65"/>
        <end position="87"/>
    </location>
</feature>
<proteinExistence type="predicted"/>
<evidence type="ECO:0000256" key="2">
    <source>
        <dbReference type="ARBA" id="ARBA00022475"/>
    </source>
</evidence>
<dbReference type="SUPFAM" id="SSF54862">
    <property type="entry name" value="4Fe-4S ferredoxins"/>
    <property type="match status" value="1"/>
</dbReference>
<feature type="transmembrane region" description="Helical" evidence="4">
    <location>
        <begin position="309"/>
        <end position="332"/>
    </location>
</feature>
<dbReference type="InterPro" id="IPR052378">
    <property type="entry name" value="NosR_regulator"/>
</dbReference>
<dbReference type="Pfam" id="PF12801">
    <property type="entry name" value="Fer4_5"/>
    <property type="match status" value="2"/>
</dbReference>
<comment type="caution">
    <text evidence="6">The sequence shown here is derived from an EMBL/GenBank/DDBJ whole genome shotgun (WGS) entry which is preliminary data.</text>
</comment>
<dbReference type="EMBL" id="WJHE01001041">
    <property type="protein sequence ID" value="MST34500.1"/>
    <property type="molecule type" value="Genomic_DNA"/>
</dbReference>
<dbReference type="Proteomes" id="UP000437736">
    <property type="component" value="Unassembled WGS sequence"/>
</dbReference>
<gene>
    <name evidence="6" type="ORF">GHK86_17455</name>
</gene>
<sequence>MTILDETPPSGERAKADPVGVAVHLRPPVRSHLEERFGPTDPPRAWDIARHPRVARVLRSRKFQFFLILPNQLVFWLVIFTGLLGTADPGLNFGTAITWYVWFCLVFVMMVVVGRAWCAMCPFGGFAEWIQRRSLWQRTQRHLGLGRKLPDSVAQYGFLSSVGAFLLLTWIEEYFNIAGPGRPIATAVMVLGIVTSALVFFLVFERRTFCRYLCPLSALIGTVGAMGSVAGFRTRDRDACISCATKDCMRGGEEGYGCPWYTWPGSADSNLACGLCTECYKSCPSGNVGLYLQPPLTSVVAPTRRRADVAWAVAILWGLVVFQQVNATTVYASVDGWLNRTLGIGYPNPVDYLGVIALIAAATAGIVALLGRATRRADLPAAVKGRFLERTSPFRSFFLPVMYGLIPVVGADYFARQLPKFLAHATRVAPAAGHLVGVGSTRSALYGLRLAGNPTIVAVQVAVMAAGTLASVWSMWRISGRELVPVAARPHAARLTAVALPLAFGLAASLLYVAIHAAQ</sequence>
<dbReference type="PROSITE" id="PS51379">
    <property type="entry name" value="4FE4S_FER_2"/>
    <property type="match status" value="1"/>
</dbReference>
<accession>A0ABW9QXD3</accession>
<keyword evidence="4" id="KW-0812">Transmembrane</keyword>
<keyword evidence="3 4" id="KW-0472">Membrane</keyword>
<feature type="transmembrane region" description="Helical" evidence="4">
    <location>
        <begin position="352"/>
        <end position="373"/>
    </location>
</feature>
<evidence type="ECO:0000256" key="4">
    <source>
        <dbReference type="SAM" id="Phobius"/>
    </source>
</evidence>